<evidence type="ECO:0000313" key="2">
    <source>
        <dbReference type="EnsemblProtists" id="EOD18126"/>
    </source>
</evidence>
<evidence type="ECO:0000259" key="1">
    <source>
        <dbReference type="Pfam" id="PF02517"/>
    </source>
</evidence>
<accession>A0A0D3J3P1</accession>
<dbReference type="HOGENOM" id="CLU_901470_0_0_1"/>
<dbReference type="InterPro" id="IPR003675">
    <property type="entry name" value="Rce1/LyrA-like_dom"/>
</dbReference>
<organism evidence="2 3">
    <name type="scientific">Emiliania huxleyi (strain CCMP1516)</name>
    <dbReference type="NCBI Taxonomy" id="280463"/>
    <lineage>
        <taxon>Eukaryota</taxon>
        <taxon>Haptista</taxon>
        <taxon>Haptophyta</taxon>
        <taxon>Prymnesiophyceae</taxon>
        <taxon>Isochrysidales</taxon>
        <taxon>Noelaerhabdaceae</taxon>
        <taxon>Emiliania</taxon>
    </lineage>
</organism>
<dbReference type="Pfam" id="PF02517">
    <property type="entry name" value="Rce1-like"/>
    <property type="match status" value="1"/>
</dbReference>
<dbReference type="KEGG" id="ehx:EMIHUDRAFT_196213"/>
<dbReference type="PaxDb" id="2903-EOD18126"/>
<dbReference type="GO" id="GO:0080120">
    <property type="term" value="P:CAAX-box protein maturation"/>
    <property type="evidence" value="ECO:0007669"/>
    <property type="project" value="UniProtKB-ARBA"/>
</dbReference>
<dbReference type="PANTHER" id="PTHR43592">
    <property type="entry name" value="CAAX AMINO TERMINAL PROTEASE"/>
    <property type="match status" value="1"/>
</dbReference>
<dbReference type="eggNOG" id="ENOG502QR9S">
    <property type="taxonomic scope" value="Eukaryota"/>
</dbReference>
<protein>
    <recommendedName>
        <fullName evidence="1">CAAX prenyl protease 2/Lysostaphin resistance protein A-like domain-containing protein</fullName>
    </recommendedName>
</protein>
<reference evidence="3" key="1">
    <citation type="journal article" date="2013" name="Nature">
        <title>Pan genome of the phytoplankton Emiliania underpins its global distribution.</title>
        <authorList>
            <person name="Read B.A."/>
            <person name="Kegel J."/>
            <person name="Klute M.J."/>
            <person name="Kuo A."/>
            <person name="Lefebvre S.C."/>
            <person name="Maumus F."/>
            <person name="Mayer C."/>
            <person name="Miller J."/>
            <person name="Monier A."/>
            <person name="Salamov A."/>
            <person name="Young J."/>
            <person name="Aguilar M."/>
            <person name="Claverie J.M."/>
            <person name="Frickenhaus S."/>
            <person name="Gonzalez K."/>
            <person name="Herman E.K."/>
            <person name="Lin Y.C."/>
            <person name="Napier J."/>
            <person name="Ogata H."/>
            <person name="Sarno A.F."/>
            <person name="Shmutz J."/>
            <person name="Schroeder D."/>
            <person name="de Vargas C."/>
            <person name="Verret F."/>
            <person name="von Dassow P."/>
            <person name="Valentin K."/>
            <person name="Van de Peer Y."/>
            <person name="Wheeler G."/>
            <person name="Dacks J.B."/>
            <person name="Delwiche C.F."/>
            <person name="Dyhrman S.T."/>
            <person name="Glockner G."/>
            <person name="John U."/>
            <person name="Richards T."/>
            <person name="Worden A.Z."/>
            <person name="Zhang X."/>
            <person name="Grigoriev I.V."/>
            <person name="Allen A.E."/>
            <person name="Bidle K."/>
            <person name="Borodovsky M."/>
            <person name="Bowler C."/>
            <person name="Brownlee C."/>
            <person name="Cock J.M."/>
            <person name="Elias M."/>
            <person name="Gladyshev V.N."/>
            <person name="Groth M."/>
            <person name="Guda C."/>
            <person name="Hadaegh A."/>
            <person name="Iglesias-Rodriguez M.D."/>
            <person name="Jenkins J."/>
            <person name="Jones B.M."/>
            <person name="Lawson T."/>
            <person name="Leese F."/>
            <person name="Lindquist E."/>
            <person name="Lobanov A."/>
            <person name="Lomsadze A."/>
            <person name="Malik S.B."/>
            <person name="Marsh M.E."/>
            <person name="Mackinder L."/>
            <person name="Mock T."/>
            <person name="Mueller-Roeber B."/>
            <person name="Pagarete A."/>
            <person name="Parker M."/>
            <person name="Probert I."/>
            <person name="Quesneville H."/>
            <person name="Raines C."/>
            <person name="Rensing S.A."/>
            <person name="Riano-Pachon D.M."/>
            <person name="Richier S."/>
            <person name="Rokitta S."/>
            <person name="Shiraiwa Y."/>
            <person name="Soanes D.M."/>
            <person name="van der Giezen M."/>
            <person name="Wahlund T.M."/>
            <person name="Williams B."/>
            <person name="Wilson W."/>
            <person name="Wolfe G."/>
            <person name="Wurch L.L."/>
        </authorList>
    </citation>
    <scope>NUCLEOTIDE SEQUENCE</scope>
</reference>
<sequence>MTAALVPAARQLSVLAPAFGLHTALISRVTLRVPPLGDLYLEDAIGAAAALWLAPRCVPPLAALSSPASEPSLPRLSRRRLAFLLAALGARYLLSGCIKQGAGWLLAAATPRLAAPRAWALATLAGHLAWVGMAVRLLGDELGFFAPRSAWLRLDWSASWLRWVLCGAAACVPAFELASSLAPSPELGLGALASAAPTITAQITSLDDGLAFALSVFTACASGPFLEEVLYRGFLLRALRQHMPLGLAAPASAALFALHHGTGPGQPTLPLAALGLVFSATFVGSGNLAVSILTHSLWNLRVVALSRLR</sequence>
<dbReference type="AlphaFoldDB" id="A0A0D3J3P1"/>
<evidence type="ECO:0000313" key="3">
    <source>
        <dbReference type="Proteomes" id="UP000013827"/>
    </source>
</evidence>
<dbReference type="RefSeq" id="XP_005770555.1">
    <property type="nucleotide sequence ID" value="XM_005770498.1"/>
</dbReference>
<dbReference type="GO" id="GO:0004175">
    <property type="term" value="F:endopeptidase activity"/>
    <property type="evidence" value="ECO:0007669"/>
    <property type="project" value="UniProtKB-ARBA"/>
</dbReference>
<keyword evidence="3" id="KW-1185">Reference proteome</keyword>
<name>A0A0D3J3P1_EMIH1</name>
<dbReference type="STRING" id="2903.R1E4Y8"/>
<proteinExistence type="predicted"/>
<reference evidence="2" key="2">
    <citation type="submission" date="2024-10" db="UniProtKB">
        <authorList>
            <consortium name="EnsemblProtists"/>
        </authorList>
    </citation>
    <scope>IDENTIFICATION</scope>
</reference>
<dbReference type="EnsemblProtists" id="EOD18126">
    <property type="protein sequence ID" value="EOD18126"/>
    <property type="gene ID" value="EMIHUDRAFT_196213"/>
</dbReference>
<feature type="domain" description="CAAX prenyl protease 2/Lysostaphin resistance protein A-like" evidence="1">
    <location>
        <begin position="212"/>
        <end position="300"/>
    </location>
</feature>
<dbReference type="GeneID" id="19046127"/>
<dbReference type="PANTHER" id="PTHR43592:SF15">
    <property type="entry name" value="CAAX AMINO TERMINAL PROTEASE FAMILY PROTEIN"/>
    <property type="match status" value="1"/>
</dbReference>
<dbReference type="Proteomes" id="UP000013827">
    <property type="component" value="Unassembled WGS sequence"/>
</dbReference>